<dbReference type="EMBL" id="MHCJ01000004">
    <property type="protein sequence ID" value="OGY17950.1"/>
    <property type="molecule type" value="Genomic_DNA"/>
</dbReference>
<dbReference type="Pfam" id="PF00565">
    <property type="entry name" value="SNase"/>
    <property type="match status" value="1"/>
</dbReference>
<comment type="caution">
    <text evidence="5">The sequence shown here is derived from an EMBL/GenBank/DDBJ whole genome shotgun (WGS) entry which is preliminary data.</text>
</comment>
<dbReference type="PANTHER" id="PTHR12302">
    <property type="entry name" value="EBNA2 BINDING PROTEIN P100"/>
    <property type="match status" value="1"/>
</dbReference>
<dbReference type="SUPFAM" id="SSF50199">
    <property type="entry name" value="Staphylococcal nuclease"/>
    <property type="match status" value="1"/>
</dbReference>
<evidence type="ECO:0000256" key="1">
    <source>
        <dbReference type="ARBA" id="ARBA00022722"/>
    </source>
</evidence>
<dbReference type="Proteomes" id="UP000179233">
    <property type="component" value="Unassembled WGS sequence"/>
</dbReference>
<evidence type="ECO:0000256" key="3">
    <source>
        <dbReference type="ARBA" id="ARBA00022801"/>
    </source>
</evidence>
<evidence type="ECO:0000313" key="6">
    <source>
        <dbReference type="Proteomes" id="UP000179233"/>
    </source>
</evidence>
<dbReference type="AlphaFoldDB" id="A0A1G1VRF2"/>
<dbReference type="InterPro" id="IPR035437">
    <property type="entry name" value="SNase_OB-fold_sf"/>
</dbReference>
<accession>A0A1G1VRF2</accession>
<dbReference type="Gene3D" id="2.40.50.90">
    <property type="match status" value="1"/>
</dbReference>
<sequence>MKKKSSPLLPRFGFTLLILLAFLLGIFLRTPIPGIKITPPENTPQDTSKTKEFAQGTYRVTLVLDGDTIELEDGTRVRYAGVDAPEKNQAYGLSSAKYNQQLVGRRDVLVIPTEEIFDQYGRVLAYVYAGNVFVNEKMIEEGYARLLVFKGKKPEKYDQLKAAEDFARSRHLGVWLEEWELENKDI</sequence>
<evidence type="ECO:0000259" key="4">
    <source>
        <dbReference type="PROSITE" id="PS50830"/>
    </source>
</evidence>
<protein>
    <recommendedName>
        <fullName evidence="4">TNase-like domain-containing protein</fullName>
    </recommendedName>
</protein>
<proteinExistence type="predicted"/>
<dbReference type="InterPro" id="IPR016071">
    <property type="entry name" value="Staphylococal_nuclease_OB-fold"/>
</dbReference>
<dbReference type="SMART" id="SM00318">
    <property type="entry name" value="SNc"/>
    <property type="match status" value="1"/>
</dbReference>
<gene>
    <name evidence="5" type="ORF">A2786_00100</name>
</gene>
<keyword evidence="2" id="KW-0255">Endonuclease</keyword>
<dbReference type="GO" id="GO:0004519">
    <property type="term" value="F:endonuclease activity"/>
    <property type="evidence" value="ECO:0007669"/>
    <property type="project" value="UniProtKB-KW"/>
</dbReference>
<feature type="domain" description="TNase-like" evidence="4">
    <location>
        <begin position="54"/>
        <end position="177"/>
    </location>
</feature>
<reference evidence="5 6" key="1">
    <citation type="journal article" date="2016" name="Nat. Commun.">
        <title>Thousands of microbial genomes shed light on interconnected biogeochemical processes in an aquifer system.</title>
        <authorList>
            <person name="Anantharaman K."/>
            <person name="Brown C.T."/>
            <person name="Hug L.A."/>
            <person name="Sharon I."/>
            <person name="Castelle C.J."/>
            <person name="Probst A.J."/>
            <person name="Thomas B.C."/>
            <person name="Singh A."/>
            <person name="Wilkins M.J."/>
            <person name="Karaoz U."/>
            <person name="Brodie E.L."/>
            <person name="Williams K.H."/>
            <person name="Hubbard S.S."/>
            <person name="Banfield J.F."/>
        </authorList>
    </citation>
    <scope>NUCLEOTIDE SEQUENCE [LARGE SCALE GENOMIC DNA]</scope>
</reference>
<evidence type="ECO:0000256" key="2">
    <source>
        <dbReference type="ARBA" id="ARBA00022759"/>
    </source>
</evidence>
<keyword evidence="3" id="KW-0378">Hydrolase</keyword>
<evidence type="ECO:0000313" key="5">
    <source>
        <dbReference type="EMBL" id="OGY17950.1"/>
    </source>
</evidence>
<organism evidence="5 6">
    <name type="scientific">Candidatus Chisholmbacteria bacterium RIFCSPHIGHO2_01_FULL_52_32</name>
    <dbReference type="NCBI Taxonomy" id="1797591"/>
    <lineage>
        <taxon>Bacteria</taxon>
        <taxon>Candidatus Chisholmiibacteriota</taxon>
    </lineage>
</organism>
<dbReference type="PROSITE" id="PS50830">
    <property type="entry name" value="TNASE_3"/>
    <property type="match status" value="1"/>
</dbReference>
<dbReference type="PANTHER" id="PTHR12302:SF3">
    <property type="entry name" value="SERINE_THREONINE-PROTEIN KINASE 31"/>
    <property type="match status" value="1"/>
</dbReference>
<name>A0A1G1VRF2_9BACT</name>
<keyword evidence="1" id="KW-0540">Nuclease</keyword>
<dbReference type="GO" id="GO:0016787">
    <property type="term" value="F:hydrolase activity"/>
    <property type="evidence" value="ECO:0007669"/>
    <property type="project" value="UniProtKB-KW"/>
</dbReference>